<comment type="cofactor">
    <cofactor evidence="1">
        <name>Mg(2+)</name>
        <dbReference type="ChEBI" id="CHEBI:18420"/>
    </cofactor>
</comment>
<dbReference type="PANTHER" id="PTHR43046:SF2">
    <property type="entry name" value="8-OXO-DGTP DIPHOSPHATASE-RELATED"/>
    <property type="match status" value="1"/>
</dbReference>
<evidence type="ECO:0000259" key="3">
    <source>
        <dbReference type="PROSITE" id="PS51462"/>
    </source>
</evidence>
<evidence type="ECO:0000313" key="4">
    <source>
        <dbReference type="EMBL" id="GGP01288.1"/>
    </source>
</evidence>
<dbReference type="PROSITE" id="PS00893">
    <property type="entry name" value="NUDIX_BOX"/>
    <property type="match status" value="1"/>
</dbReference>
<dbReference type="Pfam" id="PF00293">
    <property type="entry name" value="NUDIX"/>
    <property type="match status" value="1"/>
</dbReference>
<dbReference type="SUPFAM" id="SSF55811">
    <property type="entry name" value="Nudix"/>
    <property type="match status" value="1"/>
</dbReference>
<feature type="domain" description="Nudix hydrolase" evidence="3">
    <location>
        <begin position="14"/>
        <end position="150"/>
    </location>
</feature>
<name>A0A918A0F7_9ACTN</name>
<dbReference type="Proteomes" id="UP000660745">
    <property type="component" value="Unassembled WGS sequence"/>
</dbReference>
<keyword evidence="5" id="KW-1185">Reference proteome</keyword>
<evidence type="ECO:0000256" key="1">
    <source>
        <dbReference type="ARBA" id="ARBA00001946"/>
    </source>
</evidence>
<proteinExistence type="predicted"/>
<evidence type="ECO:0000313" key="5">
    <source>
        <dbReference type="Proteomes" id="UP000660745"/>
    </source>
</evidence>
<dbReference type="GO" id="GO:0016787">
    <property type="term" value="F:hydrolase activity"/>
    <property type="evidence" value="ECO:0007669"/>
    <property type="project" value="UniProtKB-KW"/>
</dbReference>
<dbReference type="EMBL" id="BMNK01000001">
    <property type="protein sequence ID" value="GGP01288.1"/>
    <property type="molecule type" value="Genomic_DNA"/>
</dbReference>
<dbReference type="AlphaFoldDB" id="A0A918A0F7"/>
<keyword evidence="2" id="KW-0378">Hydrolase</keyword>
<evidence type="ECO:0000256" key="2">
    <source>
        <dbReference type="ARBA" id="ARBA00022801"/>
    </source>
</evidence>
<dbReference type="InterPro" id="IPR015797">
    <property type="entry name" value="NUDIX_hydrolase-like_dom_sf"/>
</dbReference>
<accession>A0A918A0F7</accession>
<protein>
    <recommendedName>
        <fullName evidence="3">Nudix hydrolase domain-containing protein</fullName>
    </recommendedName>
</protein>
<dbReference type="InterPro" id="IPR020084">
    <property type="entry name" value="NUDIX_hydrolase_CS"/>
</dbReference>
<gene>
    <name evidence="4" type="ORF">GCM10012278_04110</name>
</gene>
<organism evidence="4 5">
    <name type="scientific">Nonomuraea glycinis</name>
    <dbReference type="NCBI Taxonomy" id="2047744"/>
    <lineage>
        <taxon>Bacteria</taxon>
        <taxon>Bacillati</taxon>
        <taxon>Actinomycetota</taxon>
        <taxon>Actinomycetes</taxon>
        <taxon>Streptosporangiales</taxon>
        <taxon>Streptosporangiaceae</taxon>
        <taxon>Nonomuraea</taxon>
    </lineage>
</organism>
<dbReference type="PANTHER" id="PTHR43046">
    <property type="entry name" value="GDP-MANNOSE MANNOSYL HYDROLASE"/>
    <property type="match status" value="1"/>
</dbReference>
<reference evidence="4" key="2">
    <citation type="submission" date="2020-09" db="EMBL/GenBank/DDBJ databases">
        <authorList>
            <person name="Sun Q."/>
            <person name="Zhou Y."/>
        </authorList>
    </citation>
    <scope>NUCLEOTIDE SEQUENCE</scope>
    <source>
        <strain evidence="4">CGMCC 4.7430</strain>
    </source>
</reference>
<comment type="caution">
    <text evidence="4">The sequence shown here is derived from an EMBL/GenBank/DDBJ whole genome shotgun (WGS) entry which is preliminary data.</text>
</comment>
<dbReference type="RefSeq" id="WP_189136717.1">
    <property type="nucleotide sequence ID" value="NZ_BMNK01000001.1"/>
</dbReference>
<dbReference type="PROSITE" id="PS51462">
    <property type="entry name" value="NUDIX"/>
    <property type="match status" value="1"/>
</dbReference>
<sequence>MATPGTALPPALEAHTLLVAAIIVHDQAQQRVLLIRRGRQAKFAPDHWDLPVGKSAKGEVITQTAVRELKEETGLVVDPTDLRVAGLIHCSWGVEAPNGFVTVVFITSTWSGDPLNAEPHKHGAVAWHSVNQVPEEFVSTTRTALINYLNGGPMVTTEGF</sequence>
<dbReference type="Gene3D" id="3.90.79.10">
    <property type="entry name" value="Nucleoside Triphosphate Pyrophosphohydrolase"/>
    <property type="match status" value="1"/>
</dbReference>
<reference evidence="4" key="1">
    <citation type="journal article" date="2014" name="Int. J. Syst. Evol. Microbiol.">
        <title>Complete genome sequence of Corynebacterium casei LMG S-19264T (=DSM 44701T), isolated from a smear-ripened cheese.</title>
        <authorList>
            <consortium name="US DOE Joint Genome Institute (JGI-PGF)"/>
            <person name="Walter F."/>
            <person name="Albersmeier A."/>
            <person name="Kalinowski J."/>
            <person name="Ruckert C."/>
        </authorList>
    </citation>
    <scope>NUCLEOTIDE SEQUENCE</scope>
    <source>
        <strain evidence="4">CGMCC 4.7430</strain>
    </source>
</reference>
<dbReference type="InterPro" id="IPR000086">
    <property type="entry name" value="NUDIX_hydrolase_dom"/>
</dbReference>